<dbReference type="EMBL" id="JABXBU010000030">
    <property type="protein sequence ID" value="KAF8785533.1"/>
    <property type="molecule type" value="Genomic_DNA"/>
</dbReference>
<evidence type="ECO:0000313" key="1">
    <source>
        <dbReference type="EMBL" id="KAF8785533.1"/>
    </source>
</evidence>
<dbReference type="Proteomes" id="UP000807504">
    <property type="component" value="Unassembled WGS sequence"/>
</dbReference>
<gene>
    <name evidence="1" type="ORF">HNY73_011055</name>
</gene>
<dbReference type="AlphaFoldDB" id="A0A8T0F957"/>
<evidence type="ECO:0000313" key="2">
    <source>
        <dbReference type="Proteomes" id="UP000807504"/>
    </source>
</evidence>
<sequence length="103" mass="11643">MSGNAVHLRNANYSPLGGHNVSVFDLFALLWDNSGELDILVRQEQTREIKCHEPEGLSVRVEDHWFDVGLGVQGRDFQQFQDHALWGLSVSTKVVIDAQRPDE</sequence>
<protein>
    <submittedName>
        <fullName evidence="1">Uncharacterized protein</fullName>
    </submittedName>
</protein>
<organism evidence="1 2">
    <name type="scientific">Argiope bruennichi</name>
    <name type="common">Wasp spider</name>
    <name type="synonym">Aranea bruennichi</name>
    <dbReference type="NCBI Taxonomy" id="94029"/>
    <lineage>
        <taxon>Eukaryota</taxon>
        <taxon>Metazoa</taxon>
        <taxon>Ecdysozoa</taxon>
        <taxon>Arthropoda</taxon>
        <taxon>Chelicerata</taxon>
        <taxon>Arachnida</taxon>
        <taxon>Araneae</taxon>
        <taxon>Araneomorphae</taxon>
        <taxon>Entelegynae</taxon>
        <taxon>Araneoidea</taxon>
        <taxon>Araneidae</taxon>
        <taxon>Argiope</taxon>
    </lineage>
</organism>
<accession>A0A8T0F957</accession>
<reference evidence="1" key="1">
    <citation type="journal article" date="2020" name="bioRxiv">
        <title>Chromosome-level reference genome of the European wasp spider Argiope bruennichi: a resource for studies on range expansion and evolutionary adaptation.</title>
        <authorList>
            <person name="Sheffer M.M."/>
            <person name="Hoppe A."/>
            <person name="Krehenwinkel H."/>
            <person name="Uhl G."/>
            <person name="Kuss A.W."/>
            <person name="Jensen L."/>
            <person name="Jensen C."/>
            <person name="Gillespie R.G."/>
            <person name="Hoff K.J."/>
            <person name="Prost S."/>
        </authorList>
    </citation>
    <scope>NUCLEOTIDE SEQUENCE</scope>
</reference>
<name>A0A8T0F957_ARGBR</name>
<keyword evidence="2" id="KW-1185">Reference proteome</keyword>
<proteinExistence type="predicted"/>
<reference evidence="1" key="2">
    <citation type="submission" date="2020-06" db="EMBL/GenBank/DDBJ databases">
        <authorList>
            <person name="Sheffer M."/>
        </authorList>
    </citation>
    <scope>NUCLEOTIDE SEQUENCE</scope>
</reference>
<comment type="caution">
    <text evidence="1">The sequence shown here is derived from an EMBL/GenBank/DDBJ whole genome shotgun (WGS) entry which is preliminary data.</text>
</comment>